<dbReference type="Proteomes" id="UP000199707">
    <property type="component" value="Unassembled WGS sequence"/>
</dbReference>
<evidence type="ECO:0000256" key="1">
    <source>
        <dbReference type="ARBA" id="ARBA00022603"/>
    </source>
</evidence>
<sequence>MDNTQAGYDAVAKRYADQFLGELADKPLDRALLDLVVSEVDGLGAIADIGCGPGHVARYLHDRGARTIGLDLSPGMIGTARAAHPAVDFQVADMRRLPFPDDAWGGIVALYSIIHIAPTELAAVFNEFSRILRPGGTVLVSFHVGDELRHVEEMLGSPVDLDFQFYRRGFVEGSLQSAGFVLSAYIERQPYPHEVATLRGYLLAELPRAPKLPQP</sequence>
<dbReference type="PANTHER" id="PTHR43861">
    <property type="entry name" value="TRANS-ACONITATE 2-METHYLTRANSFERASE-RELATED"/>
    <property type="match status" value="1"/>
</dbReference>
<organism evidence="4 5">
    <name type="scientific">Mycolicibacterium fluoranthenivorans</name>
    <dbReference type="NCBI Taxonomy" id="258505"/>
    <lineage>
        <taxon>Bacteria</taxon>
        <taxon>Bacillati</taxon>
        <taxon>Actinomycetota</taxon>
        <taxon>Actinomycetes</taxon>
        <taxon>Mycobacteriales</taxon>
        <taxon>Mycobacteriaceae</taxon>
        <taxon>Mycolicibacterium</taxon>
    </lineage>
</organism>
<dbReference type="AlphaFoldDB" id="A0A1G4VAH3"/>
<dbReference type="Pfam" id="PF13649">
    <property type="entry name" value="Methyltransf_25"/>
    <property type="match status" value="1"/>
</dbReference>
<dbReference type="CDD" id="cd02440">
    <property type="entry name" value="AdoMet_MTases"/>
    <property type="match status" value="1"/>
</dbReference>
<accession>A0A1G4VAH3</accession>
<dbReference type="GO" id="GO:0032259">
    <property type="term" value="P:methylation"/>
    <property type="evidence" value="ECO:0007669"/>
    <property type="project" value="UniProtKB-KW"/>
</dbReference>
<dbReference type="SUPFAM" id="SSF53335">
    <property type="entry name" value="S-adenosyl-L-methionine-dependent methyltransferases"/>
    <property type="match status" value="1"/>
</dbReference>
<dbReference type="RefSeq" id="WP_090353697.1">
    <property type="nucleotide sequence ID" value="NZ_FMUB01000001.1"/>
</dbReference>
<reference evidence="5" key="1">
    <citation type="submission" date="2016-10" db="EMBL/GenBank/DDBJ databases">
        <authorList>
            <person name="Varghese N."/>
            <person name="Submissions S."/>
        </authorList>
    </citation>
    <scope>NUCLEOTIDE SEQUENCE [LARGE SCALE GENOMIC DNA]</scope>
    <source>
        <strain evidence="5">UNC267MFSha1.1M11</strain>
    </source>
</reference>
<dbReference type="Gene3D" id="3.40.50.150">
    <property type="entry name" value="Vaccinia Virus protein VP39"/>
    <property type="match status" value="1"/>
</dbReference>
<gene>
    <name evidence="4" type="ORF">SAMN02799620_00632</name>
</gene>
<name>A0A1G4VAH3_9MYCO</name>
<keyword evidence="2 4" id="KW-0808">Transferase</keyword>
<evidence type="ECO:0000313" key="5">
    <source>
        <dbReference type="Proteomes" id="UP000199707"/>
    </source>
</evidence>
<protein>
    <submittedName>
        <fullName evidence="4">Methyltransferase domain-containing protein</fullName>
    </submittedName>
</protein>
<dbReference type="EMBL" id="FMUB01000001">
    <property type="protein sequence ID" value="SCX03723.1"/>
    <property type="molecule type" value="Genomic_DNA"/>
</dbReference>
<dbReference type="InterPro" id="IPR029063">
    <property type="entry name" value="SAM-dependent_MTases_sf"/>
</dbReference>
<dbReference type="InterPro" id="IPR041698">
    <property type="entry name" value="Methyltransf_25"/>
</dbReference>
<proteinExistence type="predicted"/>
<evidence type="ECO:0000259" key="3">
    <source>
        <dbReference type="Pfam" id="PF13649"/>
    </source>
</evidence>
<dbReference type="GO" id="GO:0008168">
    <property type="term" value="F:methyltransferase activity"/>
    <property type="evidence" value="ECO:0007669"/>
    <property type="project" value="UniProtKB-KW"/>
</dbReference>
<evidence type="ECO:0000313" key="4">
    <source>
        <dbReference type="EMBL" id="SCX03723.1"/>
    </source>
</evidence>
<dbReference type="PANTHER" id="PTHR43861:SF1">
    <property type="entry name" value="TRANS-ACONITATE 2-METHYLTRANSFERASE"/>
    <property type="match status" value="1"/>
</dbReference>
<feature type="domain" description="Methyltransferase" evidence="3">
    <location>
        <begin position="46"/>
        <end position="136"/>
    </location>
</feature>
<keyword evidence="1 4" id="KW-0489">Methyltransferase</keyword>
<evidence type="ECO:0000256" key="2">
    <source>
        <dbReference type="ARBA" id="ARBA00022679"/>
    </source>
</evidence>
<dbReference type="STRING" id="1502745.SAMN02799620_00632"/>